<dbReference type="RefSeq" id="WP_066264192.1">
    <property type="nucleotide sequence ID" value="NZ_JARMAB010000040.1"/>
</dbReference>
<reference evidence="1 2" key="1">
    <citation type="submission" date="2023-03" db="EMBL/GenBank/DDBJ databases">
        <title>Bacillus Genome Sequencing.</title>
        <authorList>
            <person name="Dunlap C."/>
        </authorList>
    </citation>
    <scope>NUCLEOTIDE SEQUENCE [LARGE SCALE GENOMIC DNA]</scope>
    <source>
        <strain evidence="1 2">B-23453</strain>
    </source>
</reference>
<dbReference type="InterPro" id="IPR029033">
    <property type="entry name" value="His_PPase_superfam"/>
</dbReference>
<dbReference type="PANTHER" id="PTHR48100:SF59">
    <property type="entry name" value="ADENOSYLCOBALAMIN_ALPHA-RIBAZOLE PHOSPHATASE"/>
    <property type="match status" value="1"/>
</dbReference>
<dbReference type="EMBL" id="JARMAB010000040">
    <property type="protein sequence ID" value="MED1205737.1"/>
    <property type="molecule type" value="Genomic_DNA"/>
</dbReference>
<dbReference type="SMART" id="SM00855">
    <property type="entry name" value="PGAM"/>
    <property type="match status" value="1"/>
</dbReference>
<sequence length="187" mass="21266">MLTNLYFVRHAHSVYSPDELIRPLSKKGAIDAVKVTVRLRNEKIDDVISSPYKRAVKTVEGIANLIGKEVVKEYEFRERLLSGKPLIDFQSAINKVWEDESFSFSGGESNNAARERGGNAALQVLKDYEGKNVVIGTHGNIMVLTMNFFDGKIGLPFWRALDMPDIYKLSFKGKELISMKRLWKNRL</sequence>
<dbReference type="InterPro" id="IPR050275">
    <property type="entry name" value="PGM_Phosphatase"/>
</dbReference>
<evidence type="ECO:0000313" key="1">
    <source>
        <dbReference type="EMBL" id="MED1205737.1"/>
    </source>
</evidence>
<dbReference type="PANTHER" id="PTHR48100">
    <property type="entry name" value="BROAD-SPECIFICITY PHOSPHATASE YOR283W-RELATED"/>
    <property type="match status" value="1"/>
</dbReference>
<name>A0ABU6MM26_9BACI</name>
<protein>
    <submittedName>
        <fullName evidence="1">Histidine phosphatase family protein</fullName>
    </submittedName>
</protein>
<dbReference type="Proteomes" id="UP001341444">
    <property type="component" value="Unassembled WGS sequence"/>
</dbReference>
<evidence type="ECO:0000313" key="2">
    <source>
        <dbReference type="Proteomes" id="UP001341444"/>
    </source>
</evidence>
<dbReference type="SUPFAM" id="SSF53254">
    <property type="entry name" value="Phosphoglycerate mutase-like"/>
    <property type="match status" value="1"/>
</dbReference>
<dbReference type="InterPro" id="IPR013078">
    <property type="entry name" value="His_Pase_superF_clade-1"/>
</dbReference>
<dbReference type="Gene3D" id="3.40.50.1240">
    <property type="entry name" value="Phosphoglycerate mutase-like"/>
    <property type="match status" value="1"/>
</dbReference>
<accession>A0ABU6MM26</accession>
<organism evidence="1 2">
    <name type="scientific">Heyndrickxia acidicola</name>
    <dbReference type="NCBI Taxonomy" id="209389"/>
    <lineage>
        <taxon>Bacteria</taxon>
        <taxon>Bacillati</taxon>
        <taxon>Bacillota</taxon>
        <taxon>Bacilli</taxon>
        <taxon>Bacillales</taxon>
        <taxon>Bacillaceae</taxon>
        <taxon>Heyndrickxia</taxon>
    </lineage>
</organism>
<keyword evidence="2" id="KW-1185">Reference proteome</keyword>
<dbReference type="Pfam" id="PF00300">
    <property type="entry name" value="His_Phos_1"/>
    <property type="match status" value="1"/>
</dbReference>
<proteinExistence type="predicted"/>
<gene>
    <name evidence="1" type="ORF">P4T90_22130</name>
</gene>
<comment type="caution">
    <text evidence="1">The sequence shown here is derived from an EMBL/GenBank/DDBJ whole genome shotgun (WGS) entry which is preliminary data.</text>
</comment>
<dbReference type="CDD" id="cd07067">
    <property type="entry name" value="HP_PGM_like"/>
    <property type="match status" value="1"/>
</dbReference>